<organism evidence="4 5">
    <name type="scientific">Microlunatus antarcticus</name>
    <dbReference type="NCBI Taxonomy" id="53388"/>
    <lineage>
        <taxon>Bacteria</taxon>
        <taxon>Bacillati</taxon>
        <taxon>Actinomycetota</taxon>
        <taxon>Actinomycetes</taxon>
        <taxon>Propionibacteriales</taxon>
        <taxon>Propionibacteriaceae</taxon>
        <taxon>Microlunatus</taxon>
    </lineage>
</organism>
<evidence type="ECO:0000256" key="2">
    <source>
        <dbReference type="SAM" id="MobiDB-lite"/>
    </source>
</evidence>
<keyword evidence="4" id="KW-0413">Isomerase</keyword>
<dbReference type="EMBL" id="JACHZG010000001">
    <property type="protein sequence ID" value="MBB3326019.1"/>
    <property type="molecule type" value="Genomic_DNA"/>
</dbReference>
<dbReference type="GO" id="GO:0009401">
    <property type="term" value="P:phosphoenolpyruvate-dependent sugar phosphotransferase system"/>
    <property type="evidence" value="ECO:0007669"/>
    <property type="project" value="TreeGrafter"/>
</dbReference>
<evidence type="ECO:0000256" key="1">
    <source>
        <dbReference type="ARBA" id="ARBA00022737"/>
    </source>
</evidence>
<evidence type="ECO:0000259" key="3">
    <source>
        <dbReference type="PROSITE" id="PS51464"/>
    </source>
</evidence>
<dbReference type="Proteomes" id="UP000565572">
    <property type="component" value="Unassembled WGS sequence"/>
</dbReference>
<reference evidence="4 5" key="1">
    <citation type="submission" date="2020-08" db="EMBL/GenBank/DDBJ databases">
        <title>Sequencing the genomes of 1000 actinobacteria strains.</title>
        <authorList>
            <person name="Klenk H.-P."/>
        </authorList>
    </citation>
    <scope>NUCLEOTIDE SEQUENCE [LARGE SCALE GENOMIC DNA]</scope>
    <source>
        <strain evidence="4 5">DSM 11053</strain>
    </source>
</reference>
<evidence type="ECO:0000313" key="5">
    <source>
        <dbReference type="Proteomes" id="UP000565572"/>
    </source>
</evidence>
<dbReference type="InterPro" id="IPR046348">
    <property type="entry name" value="SIS_dom_sf"/>
</dbReference>
<dbReference type="EC" id="5.-.-.-" evidence="4"/>
<dbReference type="SUPFAM" id="SSF53697">
    <property type="entry name" value="SIS domain"/>
    <property type="match status" value="1"/>
</dbReference>
<dbReference type="GO" id="GO:0016853">
    <property type="term" value="F:isomerase activity"/>
    <property type="evidence" value="ECO:0007669"/>
    <property type="project" value="UniProtKB-KW"/>
</dbReference>
<keyword evidence="5" id="KW-1185">Reference proteome</keyword>
<feature type="domain" description="SIS" evidence="3">
    <location>
        <begin position="228"/>
        <end position="379"/>
    </location>
</feature>
<comment type="caution">
    <text evidence="4">The sequence shown here is derived from an EMBL/GenBank/DDBJ whole genome shotgun (WGS) entry which is preliminary data.</text>
</comment>
<sequence length="399" mass="41198">MSTHEGALANPANPAAPAGPGGEGWGTSATAREIAQQPRVWRELAVTLGERAGEIEAFLEPLLARPHLRIVLTGAGTSAFAGELLAPALAQAMRRRVDPVASTTIVGGPGAVFVEDVPTLLVSFARSGNSPESVAAAALADQLLTSVHHLVVCCHGDSDLAHAYAADDRALVLLMPPATHDVGFAMTSSFTTMVLGCWFALTGTGTAAEVVDRLARGADELLSAAGEVAALAERGFSRVAYLGSGPLAGLAQEAALKLLELTAGGVLGQHDSPLGFRHGPKAMLTDDTMVVVLRSTDAYTARYDDDIVAELVRDLDPGQVAVLGGGPLPAAVQQGAGWTWRVDGLDGLGDVPAAVVYAVFVQLFALRSSIVRGLTPDNPFPSGEVNRVVRGVSVHPYTA</sequence>
<feature type="region of interest" description="Disordered" evidence="2">
    <location>
        <begin position="1"/>
        <end position="27"/>
    </location>
</feature>
<dbReference type="InterPro" id="IPR001347">
    <property type="entry name" value="SIS_dom"/>
</dbReference>
<keyword evidence="1" id="KW-0677">Repeat</keyword>
<dbReference type="Pfam" id="PF01380">
    <property type="entry name" value="SIS"/>
    <property type="match status" value="1"/>
</dbReference>
<dbReference type="GO" id="GO:0005886">
    <property type="term" value="C:plasma membrane"/>
    <property type="evidence" value="ECO:0007669"/>
    <property type="project" value="TreeGrafter"/>
</dbReference>
<protein>
    <submittedName>
        <fullName evidence="4">Tagatose-6-phosphate ketose/aldose isomerase</fullName>
        <ecNumber evidence="4">5.-.-.-</ecNumber>
    </submittedName>
</protein>
<dbReference type="CDD" id="cd05008">
    <property type="entry name" value="SIS_GlmS_GlmD_1"/>
    <property type="match status" value="1"/>
</dbReference>
<name>A0A7W5JTF8_9ACTN</name>
<dbReference type="GO" id="GO:1901135">
    <property type="term" value="P:carbohydrate derivative metabolic process"/>
    <property type="evidence" value="ECO:0007669"/>
    <property type="project" value="InterPro"/>
</dbReference>
<dbReference type="RefSeq" id="WP_183337038.1">
    <property type="nucleotide sequence ID" value="NZ_JACHZG010000001.1"/>
</dbReference>
<accession>A0A7W5JTF8</accession>
<proteinExistence type="predicted"/>
<dbReference type="InterPro" id="IPR050303">
    <property type="entry name" value="GatZ_KbaZ_carbometab"/>
</dbReference>
<evidence type="ECO:0000313" key="4">
    <source>
        <dbReference type="EMBL" id="MBB3326019.1"/>
    </source>
</evidence>
<dbReference type="Gene3D" id="3.40.50.10490">
    <property type="entry name" value="Glucose-6-phosphate isomerase like protein, domain 1"/>
    <property type="match status" value="2"/>
</dbReference>
<dbReference type="GO" id="GO:0097367">
    <property type="term" value="F:carbohydrate derivative binding"/>
    <property type="evidence" value="ECO:0007669"/>
    <property type="project" value="InterPro"/>
</dbReference>
<dbReference type="PROSITE" id="PS51464">
    <property type="entry name" value="SIS"/>
    <property type="match status" value="2"/>
</dbReference>
<gene>
    <name evidence="4" type="ORF">FHX39_000963</name>
</gene>
<feature type="domain" description="SIS" evidence="3">
    <location>
        <begin position="59"/>
        <end position="210"/>
    </location>
</feature>
<dbReference type="PANTHER" id="PTHR32502">
    <property type="entry name" value="N-ACETYLGALACTOSAMINE PERMEASE II COMPONENT-RELATED"/>
    <property type="match status" value="1"/>
</dbReference>
<feature type="compositionally biased region" description="Low complexity" evidence="2">
    <location>
        <begin position="1"/>
        <end position="18"/>
    </location>
</feature>
<dbReference type="PANTHER" id="PTHR32502:SF3">
    <property type="entry name" value="D-GALACTOSAMINE-6-PHOSPHATE DEAMINASE AGAS-RELATED"/>
    <property type="match status" value="1"/>
</dbReference>
<dbReference type="InterPro" id="IPR035466">
    <property type="entry name" value="GlmS/AgaS_SIS"/>
</dbReference>
<dbReference type="AlphaFoldDB" id="A0A7W5JTF8"/>